<dbReference type="GO" id="GO:0005975">
    <property type="term" value="P:carbohydrate metabolic process"/>
    <property type="evidence" value="ECO:0007669"/>
    <property type="project" value="InterPro"/>
</dbReference>
<protein>
    <submittedName>
        <fullName evidence="5">Beta-glucosidase 12-like isoform X2</fullName>
    </submittedName>
</protein>
<evidence type="ECO:0000313" key="6">
    <source>
        <dbReference type="Proteomes" id="UP000250321"/>
    </source>
</evidence>
<dbReference type="OrthoDB" id="65569at2759"/>
<comment type="similarity">
    <text evidence="1 4">Belongs to the glycosyl hydrolase 1 family.</text>
</comment>
<dbReference type="Proteomes" id="UP000250321">
    <property type="component" value="Unassembled WGS sequence"/>
</dbReference>
<keyword evidence="2" id="KW-0378">Hydrolase</keyword>
<dbReference type="AlphaFoldDB" id="A0A314U9S1"/>
<gene>
    <name evidence="5" type="ORF">Pyn_16842</name>
</gene>
<evidence type="ECO:0000256" key="3">
    <source>
        <dbReference type="ARBA" id="ARBA00023295"/>
    </source>
</evidence>
<dbReference type="PANTHER" id="PTHR10353:SF36">
    <property type="entry name" value="LP05116P"/>
    <property type="match status" value="1"/>
</dbReference>
<accession>A0A314U9S1</accession>
<evidence type="ECO:0000313" key="5">
    <source>
        <dbReference type="EMBL" id="PQM33174.1"/>
    </source>
</evidence>
<dbReference type="EMBL" id="PJQY01003962">
    <property type="protein sequence ID" value="PQM33174.1"/>
    <property type="molecule type" value="Genomic_DNA"/>
</dbReference>
<organism evidence="5 6">
    <name type="scientific">Prunus yedoensis var. nudiflora</name>
    <dbReference type="NCBI Taxonomy" id="2094558"/>
    <lineage>
        <taxon>Eukaryota</taxon>
        <taxon>Viridiplantae</taxon>
        <taxon>Streptophyta</taxon>
        <taxon>Embryophyta</taxon>
        <taxon>Tracheophyta</taxon>
        <taxon>Spermatophyta</taxon>
        <taxon>Magnoliopsida</taxon>
        <taxon>eudicotyledons</taxon>
        <taxon>Gunneridae</taxon>
        <taxon>Pentapetalae</taxon>
        <taxon>rosids</taxon>
        <taxon>fabids</taxon>
        <taxon>Rosales</taxon>
        <taxon>Rosaceae</taxon>
        <taxon>Amygdaloideae</taxon>
        <taxon>Amygdaleae</taxon>
        <taxon>Prunus</taxon>
    </lineage>
</organism>
<dbReference type="PANTHER" id="PTHR10353">
    <property type="entry name" value="GLYCOSYL HYDROLASE"/>
    <property type="match status" value="1"/>
</dbReference>
<name>A0A314U9S1_PRUYE</name>
<dbReference type="GO" id="GO:0008422">
    <property type="term" value="F:beta-glucosidase activity"/>
    <property type="evidence" value="ECO:0007669"/>
    <property type="project" value="TreeGrafter"/>
</dbReference>
<dbReference type="InterPro" id="IPR017853">
    <property type="entry name" value="GH"/>
</dbReference>
<reference evidence="5 6" key="1">
    <citation type="submission" date="2018-02" db="EMBL/GenBank/DDBJ databases">
        <title>Draft genome of wild Prunus yedoensis var. nudiflora.</title>
        <authorList>
            <person name="Baek S."/>
            <person name="Kim J.-H."/>
            <person name="Choi K."/>
            <person name="Kim G.-B."/>
            <person name="Cho A."/>
            <person name="Jang H."/>
            <person name="Shin C.-H."/>
            <person name="Yu H.-J."/>
            <person name="Mun J.-H."/>
        </authorList>
    </citation>
    <scope>NUCLEOTIDE SEQUENCE [LARGE SCALE GENOMIC DNA]</scope>
    <source>
        <strain evidence="6">cv. Jeju island</strain>
        <tissue evidence="5">Leaf</tissue>
    </source>
</reference>
<evidence type="ECO:0000256" key="4">
    <source>
        <dbReference type="RuleBase" id="RU003690"/>
    </source>
</evidence>
<comment type="caution">
    <text evidence="5">The sequence shown here is derived from an EMBL/GenBank/DDBJ whole genome shotgun (WGS) entry which is preliminary data.</text>
</comment>
<sequence length="142" mass="15404">MAPSSPSYVALACDSSEGIEVVEQWFDSSGRVGSCNLLARPFQVASQSVTILHFDAPQALTDKYGGLLNRSFVVGGNSATEPYIVAHNILLAHAAAVKLYRDKFQACGTISVWSLSKEYETVGQDQVTQLHRERDDDGQAIL</sequence>
<dbReference type="Gene3D" id="3.20.20.80">
    <property type="entry name" value="Glycosidases"/>
    <property type="match status" value="1"/>
</dbReference>
<evidence type="ECO:0000256" key="1">
    <source>
        <dbReference type="ARBA" id="ARBA00010838"/>
    </source>
</evidence>
<keyword evidence="3" id="KW-0326">Glycosidase</keyword>
<dbReference type="SUPFAM" id="SSF51445">
    <property type="entry name" value="(Trans)glycosidases"/>
    <property type="match status" value="1"/>
</dbReference>
<dbReference type="InterPro" id="IPR001360">
    <property type="entry name" value="Glyco_hydro_1"/>
</dbReference>
<evidence type="ECO:0000256" key="2">
    <source>
        <dbReference type="ARBA" id="ARBA00022801"/>
    </source>
</evidence>
<proteinExistence type="inferred from homology"/>
<keyword evidence="6" id="KW-1185">Reference proteome</keyword>